<feature type="compositionally biased region" description="Basic and acidic residues" evidence="1">
    <location>
        <begin position="780"/>
        <end position="798"/>
    </location>
</feature>
<feature type="compositionally biased region" description="Polar residues" evidence="1">
    <location>
        <begin position="754"/>
        <end position="764"/>
    </location>
</feature>
<gene>
    <name evidence="2" type="ORF">SCF082_LOCUS12107</name>
</gene>
<evidence type="ECO:0000256" key="1">
    <source>
        <dbReference type="SAM" id="MobiDB-lite"/>
    </source>
</evidence>
<evidence type="ECO:0000313" key="3">
    <source>
        <dbReference type="Proteomes" id="UP001642464"/>
    </source>
</evidence>
<feature type="region of interest" description="Disordered" evidence="1">
    <location>
        <begin position="624"/>
        <end position="798"/>
    </location>
</feature>
<keyword evidence="3" id="KW-1185">Reference proteome</keyword>
<feature type="compositionally biased region" description="Basic and acidic residues" evidence="1">
    <location>
        <begin position="738"/>
        <end position="747"/>
    </location>
</feature>
<name>A0ABP0JHW9_9DINO</name>
<feature type="compositionally biased region" description="Basic and acidic residues" evidence="1">
    <location>
        <begin position="180"/>
        <end position="192"/>
    </location>
</feature>
<feature type="compositionally biased region" description="Low complexity" evidence="1">
    <location>
        <begin position="651"/>
        <end position="661"/>
    </location>
</feature>
<proteinExistence type="predicted"/>
<dbReference type="EMBL" id="CAXAMM010007335">
    <property type="protein sequence ID" value="CAK9013865.1"/>
    <property type="molecule type" value="Genomic_DNA"/>
</dbReference>
<feature type="region of interest" description="Disordered" evidence="1">
    <location>
        <begin position="164"/>
        <end position="192"/>
    </location>
</feature>
<evidence type="ECO:0000313" key="2">
    <source>
        <dbReference type="EMBL" id="CAK9013865.1"/>
    </source>
</evidence>
<sequence length="798" mass="88124">MAGETDGSPADTQCVVCSEMFAGKTYCKQHCPKCCSDLRAIRRALGEDEQQEGDERAEAGNASRWLKNLLRDDPEEYWAAMTLSRYIQYFRDEAPEDERLTEAECRLAWMKDRNSGNFEKSTVKKLNRRTNQMEEKEVLWIPTGTKKHKEQIIDKARQLTAEEKDEDEECAQFVPRRGKTKDDKKPKEKKPVDLATQKLREASKILPHLRLIGALVADAAGKFQEWRKTYANYVDKYEDLKSKGVTEESVLRQAESHGISDEAGLIKMVYVVFRRKELIELVSVGCTLAPEHEWFHSNEHSKKELSVVETDFKEALEKDGYLSEQAKDAKVFASIKDTNELFAAIVTPKDLQKTAEATRCTVCAIKQIFTAFRRSLKDVEATQKQLQKAKERSTLQGDDVGIPLIAKELQSFVQQTLPEMISDDALKPKGGGPDPEPMRKAFGELTAVKLLGGKKDSDILYTPMGVVTIDKIVQDDSVVKPAVKLLLDALPTPKQMRANGAPEHASEHVAASPGTGNNQAAIVTAEDQPGSTSGVRSEIILDLLKLPQCDVEVEFANQCVDDESFLERCLDACKADPGFQDYSRYLVEQEGVEEEFEFGHPENDQLCDVISFLDWARKCSPSLPQQNSMYTAATPEERAAEDKGEPAQEQAAAAAAAAAAATKNNNTNWAHKSVEKANQAAEQLRELSEKASVEAPSVSTPISTAAAAAEPPSALPTPEPKVPEELQPSTPAVPSAEAEAKAQEADHPPALPTPNASATGNSTDVPVEAEKPTEPLAAQEEQKQRDEEAKEVRVFKVM</sequence>
<dbReference type="Proteomes" id="UP001642464">
    <property type="component" value="Unassembled WGS sequence"/>
</dbReference>
<feature type="region of interest" description="Disordered" evidence="1">
    <location>
        <begin position="497"/>
        <end position="516"/>
    </location>
</feature>
<reference evidence="2 3" key="1">
    <citation type="submission" date="2024-02" db="EMBL/GenBank/DDBJ databases">
        <authorList>
            <person name="Chen Y."/>
            <person name="Shah S."/>
            <person name="Dougan E. K."/>
            <person name="Thang M."/>
            <person name="Chan C."/>
        </authorList>
    </citation>
    <scope>NUCLEOTIDE SEQUENCE [LARGE SCALE GENOMIC DNA]</scope>
</reference>
<feature type="compositionally biased region" description="Basic and acidic residues" evidence="1">
    <location>
        <begin position="635"/>
        <end position="646"/>
    </location>
</feature>
<organism evidence="2 3">
    <name type="scientific">Durusdinium trenchii</name>
    <dbReference type="NCBI Taxonomy" id="1381693"/>
    <lineage>
        <taxon>Eukaryota</taxon>
        <taxon>Sar</taxon>
        <taxon>Alveolata</taxon>
        <taxon>Dinophyceae</taxon>
        <taxon>Suessiales</taxon>
        <taxon>Symbiodiniaceae</taxon>
        <taxon>Durusdinium</taxon>
    </lineage>
</organism>
<accession>A0ABP0JHW9</accession>
<protein>
    <submittedName>
        <fullName evidence="2">Uncharacterized protein</fullName>
    </submittedName>
</protein>
<feature type="compositionally biased region" description="Low complexity" evidence="1">
    <location>
        <begin position="695"/>
        <end position="712"/>
    </location>
</feature>
<comment type="caution">
    <text evidence="2">The sequence shown here is derived from an EMBL/GenBank/DDBJ whole genome shotgun (WGS) entry which is preliminary data.</text>
</comment>
<feature type="compositionally biased region" description="Basic and acidic residues" evidence="1">
    <location>
        <begin position="683"/>
        <end position="692"/>
    </location>
</feature>